<protein>
    <submittedName>
        <fullName evidence="2">DUF1036 domain-containing protein</fullName>
    </submittedName>
</protein>
<evidence type="ECO:0000256" key="1">
    <source>
        <dbReference type="SAM" id="SignalP"/>
    </source>
</evidence>
<dbReference type="KEGG" id="lcae:K3721_05835"/>
<organism evidence="2 3">
    <name type="scientific">Leisingera caerulea</name>
    <name type="common">Phaeobacter caeruleus</name>
    <dbReference type="NCBI Taxonomy" id="506591"/>
    <lineage>
        <taxon>Bacteria</taxon>
        <taxon>Pseudomonadati</taxon>
        <taxon>Pseudomonadota</taxon>
        <taxon>Alphaproteobacteria</taxon>
        <taxon>Rhodobacterales</taxon>
        <taxon>Roseobacteraceae</taxon>
        <taxon>Leisingera</taxon>
    </lineage>
</organism>
<feature type="chain" id="PRO_5040137089" evidence="1">
    <location>
        <begin position="20"/>
        <end position="47"/>
    </location>
</feature>
<dbReference type="InterPro" id="IPR009380">
    <property type="entry name" value="DUF1036"/>
</dbReference>
<feature type="signal peptide" evidence="1">
    <location>
        <begin position="1"/>
        <end position="19"/>
    </location>
</feature>
<keyword evidence="1" id="KW-0732">Signal</keyword>
<accession>A0A9Q9HJB7</accession>
<gene>
    <name evidence="2" type="ORF">K3721_05835</name>
</gene>
<dbReference type="AlphaFoldDB" id="A0A9Q9HJB7"/>
<name>A0A9Q9HJB7_LEICA</name>
<dbReference type="EMBL" id="CP081070">
    <property type="protein sequence ID" value="UWQ55052.1"/>
    <property type="molecule type" value="Genomic_DNA"/>
</dbReference>
<evidence type="ECO:0000313" key="2">
    <source>
        <dbReference type="EMBL" id="UWQ55052.1"/>
    </source>
</evidence>
<evidence type="ECO:0000313" key="3">
    <source>
        <dbReference type="Proteomes" id="UP001058713"/>
    </source>
</evidence>
<dbReference type="Proteomes" id="UP001058713">
    <property type="component" value="Chromosome"/>
</dbReference>
<dbReference type="RefSeq" id="WP_311199577.1">
    <property type="nucleotide sequence ID" value="NZ_CP081070.1"/>
</dbReference>
<dbReference type="Pfam" id="PF06282">
    <property type="entry name" value="DUF1036"/>
    <property type="match status" value="1"/>
</dbReference>
<proteinExistence type="predicted"/>
<sequence>MKSILLTAAIGLAASPALAGLEICNNAGQSLSLAIGYSNGEEWISEG</sequence>
<reference evidence="2" key="1">
    <citation type="submission" date="2021-08" db="EMBL/GenBank/DDBJ databases">
        <authorList>
            <person name="Nwanade C."/>
            <person name="Wang M."/>
            <person name="Masoudi A."/>
            <person name="Yu Z."/>
            <person name="Liu J."/>
        </authorList>
    </citation>
    <scope>NUCLEOTIDE SEQUENCE</scope>
    <source>
        <strain evidence="2">S122</strain>
    </source>
</reference>